<dbReference type="GO" id="GO:0042781">
    <property type="term" value="F:3'-tRNA processing endoribonuclease activity"/>
    <property type="evidence" value="ECO:0007669"/>
    <property type="project" value="UniProtKB-EC"/>
</dbReference>
<dbReference type="AlphaFoldDB" id="A0A3P4B720"/>
<proteinExistence type="predicted"/>
<evidence type="ECO:0000259" key="3">
    <source>
        <dbReference type="SMART" id="SM00849"/>
    </source>
</evidence>
<dbReference type="PANTHER" id="PTHR46018:SF2">
    <property type="entry name" value="ZINC PHOSPHODIESTERASE ELAC PROTEIN 1"/>
    <property type="match status" value="1"/>
</dbReference>
<feature type="domain" description="Metallo-beta-lactamase" evidence="3">
    <location>
        <begin position="55"/>
        <end position="255"/>
    </location>
</feature>
<name>A0A3P4B720_9BURK</name>
<dbReference type="EC" id="3.1.26.11" evidence="4"/>
<protein>
    <submittedName>
        <fullName evidence="4">Ribonuclease Z</fullName>
        <ecNumber evidence="4">3.1.26.11</ecNumber>
    </submittedName>
</protein>
<dbReference type="PANTHER" id="PTHR46018">
    <property type="entry name" value="ZINC PHOSPHODIESTERASE ELAC PROTEIN 1"/>
    <property type="match status" value="1"/>
</dbReference>
<dbReference type="EMBL" id="UWPJ01000031">
    <property type="protein sequence ID" value="VCU71862.1"/>
    <property type="molecule type" value="Genomic_DNA"/>
</dbReference>
<evidence type="ECO:0000256" key="1">
    <source>
        <dbReference type="ARBA" id="ARBA00022801"/>
    </source>
</evidence>
<accession>A0A3P4B720</accession>
<dbReference type="InterPro" id="IPR044094">
    <property type="entry name" value="AtsA-like_MBL-fold"/>
</dbReference>
<dbReference type="SUPFAM" id="SSF56281">
    <property type="entry name" value="Metallo-hydrolase/oxidoreductase"/>
    <property type="match status" value="1"/>
</dbReference>
<dbReference type="Gene3D" id="3.60.15.10">
    <property type="entry name" value="Ribonuclease Z/Hydroxyacylglutathione hydrolase-like"/>
    <property type="match status" value="1"/>
</dbReference>
<dbReference type="CDD" id="cd07719">
    <property type="entry name" value="arylsulfatase_AtsA-like_MBL-fold"/>
    <property type="match status" value="1"/>
</dbReference>
<feature type="chain" id="PRO_5018144185" evidence="2">
    <location>
        <begin position="22"/>
        <end position="329"/>
    </location>
</feature>
<organism evidence="4 5">
    <name type="scientific">Pigmentiphaga humi</name>
    <dbReference type="NCBI Taxonomy" id="2478468"/>
    <lineage>
        <taxon>Bacteria</taxon>
        <taxon>Pseudomonadati</taxon>
        <taxon>Pseudomonadota</taxon>
        <taxon>Betaproteobacteria</taxon>
        <taxon>Burkholderiales</taxon>
        <taxon>Alcaligenaceae</taxon>
        <taxon>Pigmentiphaga</taxon>
    </lineage>
</organism>
<keyword evidence="5" id="KW-1185">Reference proteome</keyword>
<gene>
    <name evidence="4" type="primary">rnz</name>
    <name evidence="4" type="ORF">PIGHUM_03952</name>
</gene>
<reference evidence="4 5" key="1">
    <citation type="submission" date="2018-10" db="EMBL/GenBank/DDBJ databases">
        <authorList>
            <person name="Criscuolo A."/>
        </authorList>
    </citation>
    <scope>NUCLEOTIDE SEQUENCE [LARGE SCALE GENOMIC DNA]</scope>
    <source>
        <strain evidence="4">DnA1</strain>
    </source>
</reference>
<evidence type="ECO:0000313" key="5">
    <source>
        <dbReference type="Proteomes" id="UP000277294"/>
    </source>
</evidence>
<dbReference type="RefSeq" id="WP_124081459.1">
    <property type="nucleotide sequence ID" value="NZ_UWPJ01000031.1"/>
</dbReference>
<dbReference type="Proteomes" id="UP000277294">
    <property type="component" value="Unassembled WGS sequence"/>
</dbReference>
<evidence type="ECO:0000313" key="4">
    <source>
        <dbReference type="EMBL" id="VCU71862.1"/>
    </source>
</evidence>
<sequence>MTIRNFCILAIACLMSAAANAREAAGAAPPVQSGPPEMVVTLLGTSTPDLSERRFGFSVLVQAGGLNLVFDAGRGAAIRLGQLRMRPSEVDAVFLTHFHSDHINGLADLWMTGYLGAGRNGRKMPLELYGPHGTEKLARGMMETYQADATIRFADEPSALPASRIAARDAAPGVVFERAGVKVTMFQVFHGAEIEPAMGYRVDYAGRSVTLSGDTQPHPNVEKFGAGADVLIHEVALAPGDIELTPRIREVLAHHTSPEEAGALFRRAAPRLAVYSHISRLPGPRGRATLEDLVKRTRTAYAGPLAVGEDLMRIRIGEGISILQMQDNF</sequence>
<evidence type="ECO:0000256" key="2">
    <source>
        <dbReference type="SAM" id="SignalP"/>
    </source>
</evidence>
<dbReference type="InterPro" id="IPR001279">
    <property type="entry name" value="Metallo-B-lactamas"/>
</dbReference>
<dbReference type="OrthoDB" id="9803916at2"/>
<feature type="signal peptide" evidence="2">
    <location>
        <begin position="1"/>
        <end position="21"/>
    </location>
</feature>
<keyword evidence="1 4" id="KW-0378">Hydrolase</keyword>
<dbReference type="InterPro" id="IPR036866">
    <property type="entry name" value="RibonucZ/Hydroxyglut_hydro"/>
</dbReference>
<dbReference type="SMART" id="SM00849">
    <property type="entry name" value="Lactamase_B"/>
    <property type="match status" value="1"/>
</dbReference>
<keyword evidence="2" id="KW-0732">Signal</keyword>
<dbReference type="Pfam" id="PF12706">
    <property type="entry name" value="Lactamase_B_2"/>
    <property type="match status" value="1"/>
</dbReference>